<evidence type="ECO:0000313" key="5">
    <source>
        <dbReference type="Proteomes" id="UP000234254"/>
    </source>
</evidence>
<feature type="signal peptide" evidence="3">
    <location>
        <begin position="1"/>
        <end position="15"/>
    </location>
</feature>
<dbReference type="PANTHER" id="PTHR33657">
    <property type="entry name" value="DOMAIN PROTEIN, PUTATIVE (AFU_ORTHOLOGUE AFUA_5G00600)-RELATED"/>
    <property type="match status" value="1"/>
</dbReference>
<sequence length="231" mass="25021">MMIIPLLAALGLAHAASIDHDKVRPLPQTIPEGAQGELYLAYQPRLNVVNGCVPYPAVDAEGNTGAGLKPTGPTNSSCTTSEGQIYVRARTDADSTRTALMYSWYFPKDAASPGSGHRHDWEGTIVWVSSPTSTSPENIEAVCPSAHGEWNCATKDEFSLDGTNPLIEYLSRWPLNHQMDLTEEVGVLQPLVAWESLEEGVLKPLAETDFGSAHLPLRDGNFAEDLDSAIY</sequence>
<gene>
    <name evidence="4" type="ORF">P168DRAFT_326092</name>
</gene>
<dbReference type="Pfam" id="PF05630">
    <property type="entry name" value="NPP1"/>
    <property type="match status" value="1"/>
</dbReference>
<evidence type="ECO:0000256" key="1">
    <source>
        <dbReference type="ARBA" id="ARBA00009520"/>
    </source>
</evidence>
<evidence type="ECO:0000256" key="2">
    <source>
        <dbReference type="ARBA" id="ARBA00023026"/>
    </source>
</evidence>
<evidence type="ECO:0000313" key="4">
    <source>
        <dbReference type="EMBL" id="PKY05774.1"/>
    </source>
</evidence>
<dbReference type="InterPro" id="IPR008701">
    <property type="entry name" value="NPP1"/>
</dbReference>
<comment type="caution">
    <text evidence="4">The sequence shown here is derived from an EMBL/GenBank/DDBJ whole genome shotgun (WGS) entry which is preliminary data.</text>
</comment>
<comment type="similarity">
    <text evidence="1">Belongs to the Necrosis inducing protein (NPP1) family.</text>
</comment>
<protein>
    <submittedName>
        <fullName evidence="4">NPP1 domain protein</fullName>
    </submittedName>
</protein>
<proteinExistence type="inferred from homology"/>
<accession>A0A2I1D7C8</accession>
<keyword evidence="3" id="KW-0732">Signal</keyword>
<dbReference type="VEuPathDB" id="FungiDB:P168DRAFT_326092"/>
<dbReference type="GeneID" id="36548605"/>
<dbReference type="EMBL" id="MSFM01000004">
    <property type="protein sequence ID" value="PKY05774.1"/>
    <property type="molecule type" value="Genomic_DNA"/>
</dbReference>
<name>A0A2I1D7C8_ASPC2</name>
<reference evidence="4" key="1">
    <citation type="submission" date="2016-12" db="EMBL/GenBank/DDBJ databases">
        <title>The genomes of Aspergillus section Nigri reveals drivers in fungal speciation.</title>
        <authorList>
            <consortium name="DOE Joint Genome Institute"/>
            <person name="Vesth T.C."/>
            <person name="Nybo J."/>
            <person name="Theobald S."/>
            <person name="Brandl J."/>
            <person name="Frisvad J.C."/>
            <person name="Nielsen K.F."/>
            <person name="Lyhne E.K."/>
            <person name="Kogle M.E."/>
            <person name="Kuo A."/>
            <person name="Riley R."/>
            <person name="Clum A."/>
            <person name="Nolan M."/>
            <person name="Lipzen A."/>
            <person name="Salamov A."/>
            <person name="Henrissat B."/>
            <person name="Wiebenga A."/>
            <person name="De vries R.P."/>
            <person name="Grigoriev I.V."/>
            <person name="Mortensen U.H."/>
            <person name="Andersen M.R."/>
            <person name="Baker S.E."/>
        </authorList>
    </citation>
    <scope>NUCLEOTIDE SEQUENCE</scope>
    <source>
        <strain evidence="4">IBT 28561</strain>
    </source>
</reference>
<keyword evidence="5" id="KW-1185">Reference proteome</keyword>
<dbReference type="AlphaFoldDB" id="A0A2I1D7C8"/>
<dbReference type="OrthoDB" id="89086at2759"/>
<dbReference type="RefSeq" id="XP_024694368.1">
    <property type="nucleotide sequence ID" value="XM_024841081.1"/>
</dbReference>
<keyword evidence="2" id="KW-0843">Virulence</keyword>
<feature type="chain" id="PRO_5014175157" evidence="3">
    <location>
        <begin position="16"/>
        <end position="231"/>
    </location>
</feature>
<dbReference type="Proteomes" id="UP000234254">
    <property type="component" value="Unassembled WGS sequence"/>
</dbReference>
<organism evidence="4 5">
    <name type="scientific">Aspergillus campestris (strain IBT 28561)</name>
    <dbReference type="NCBI Taxonomy" id="1392248"/>
    <lineage>
        <taxon>Eukaryota</taxon>
        <taxon>Fungi</taxon>
        <taxon>Dikarya</taxon>
        <taxon>Ascomycota</taxon>
        <taxon>Pezizomycotina</taxon>
        <taxon>Eurotiomycetes</taxon>
        <taxon>Eurotiomycetidae</taxon>
        <taxon>Eurotiales</taxon>
        <taxon>Aspergillaceae</taxon>
        <taxon>Aspergillus</taxon>
        <taxon>Aspergillus subgen. Circumdati</taxon>
    </lineage>
</organism>
<dbReference type="PIRSF" id="PIRSF029958">
    <property type="entry name" value="Necrosis-inducing_protein"/>
    <property type="match status" value="1"/>
</dbReference>
<dbReference type="PANTHER" id="PTHR33657:SF8">
    <property type="entry name" value="DOMAIN PROTEIN, PUTATIVE (AFU_ORTHOLOGUE AFUA_5G00600)-RELATED"/>
    <property type="match status" value="1"/>
</dbReference>
<evidence type="ECO:0000256" key="3">
    <source>
        <dbReference type="SAM" id="SignalP"/>
    </source>
</evidence>